<feature type="compositionally biased region" description="Basic and acidic residues" evidence="7">
    <location>
        <begin position="176"/>
        <end position="200"/>
    </location>
</feature>
<evidence type="ECO:0000256" key="8">
    <source>
        <dbReference type="SAM" id="Phobius"/>
    </source>
</evidence>
<dbReference type="OrthoDB" id="9944568at2759"/>
<dbReference type="SUPFAM" id="SSF161111">
    <property type="entry name" value="Cation efflux protein transmembrane domain-like"/>
    <property type="match status" value="2"/>
</dbReference>
<dbReference type="Pfam" id="PF01545">
    <property type="entry name" value="Cation_efflux"/>
    <property type="match status" value="2"/>
</dbReference>
<name>A0A2B7X375_POLH7</name>
<dbReference type="PANTHER" id="PTHR45820">
    <property type="entry name" value="FI23527P1"/>
    <property type="match status" value="1"/>
</dbReference>
<organism evidence="10 11">
    <name type="scientific">Polytolypa hystricis (strain UAMH7299)</name>
    <dbReference type="NCBI Taxonomy" id="1447883"/>
    <lineage>
        <taxon>Eukaryota</taxon>
        <taxon>Fungi</taxon>
        <taxon>Dikarya</taxon>
        <taxon>Ascomycota</taxon>
        <taxon>Pezizomycotina</taxon>
        <taxon>Eurotiomycetes</taxon>
        <taxon>Eurotiomycetidae</taxon>
        <taxon>Onygenales</taxon>
        <taxon>Onygenales incertae sedis</taxon>
        <taxon>Polytolypa</taxon>
    </lineage>
</organism>
<dbReference type="InterPro" id="IPR058533">
    <property type="entry name" value="Cation_efflux_TM"/>
</dbReference>
<dbReference type="GO" id="GO:0005385">
    <property type="term" value="F:zinc ion transmembrane transporter activity"/>
    <property type="evidence" value="ECO:0007669"/>
    <property type="project" value="TreeGrafter"/>
</dbReference>
<evidence type="ECO:0000256" key="6">
    <source>
        <dbReference type="ARBA" id="ARBA00023136"/>
    </source>
</evidence>
<dbReference type="AlphaFoldDB" id="A0A2B7X375"/>
<evidence type="ECO:0000256" key="3">
    <source>
        <dbReference type="ARBA" id="ARBA00022692"/>
    </source>
</evidence>
<sequence>MKTPTIFSVKNRLLFIIATSIGFIIAELAVGFSTQSLAVVGDAIHYIGDVLSFVVAYLAEVYSDKTDEDAEKKPADGAAAADNVATEEEKQVRSGSDKKHRLLYRHLAAFFNSVFLLGLGLAIFLQGLERFVNPERIKNPWIVMMMGCIGVFLNIVSVLILGGHGHAHHGHANHGHSHDHGHAPSHSHSHDNHHHDDGHSHSHPPSTKTAATLTPDVEAHAHGHPHNHAGVALSVKAVLLHVIGDILNNIAVIITGVIVWKAPPHDENLDECSIGRMPAKYYADPACTAAIALMIMAGSVRMSLTSGRALVDKRSAGAGAAADECSSAVLSSDTEAEGTKSQGLAGFHQR</sequence>
<feature type="transmembrane region" description="Helical" evidence="8">
    <location>
        <begin position="238"/>
        <end position="262"/>
    </location>
</feature>
<feature type="domain" description="Cation efflux protein transmembrane" evidence="9">
    <location>
        <begin position="14"/>
        <end position="66"/>
    </location>
</feature>
<evidence type="ECO:0000256" key="7">
    <source>
        <dbReference type="SAM" id="MobiDB-lite"/>
    </source>
</evidence>
<keyword evidence="6 8" id="KW-0472">Membrane</keyword>
<dbReference type="GO" id="GO:0016020">
    <property type="term" value="C:membrane"/>
    <property type="evidence" value="ECO:0007669"/>
    <property type="project" value="UniProtKB-SubCell"/>
</dbReference>
<dbReference type="InterPro" id="IPR027469">
    <property type="entry name" value="Cation_efflux_TMD_sf"/>
</dbReference>
<dbReference type="GO" id="GO:0006882">
    <property type="term" value="P:intracellular zinc ion homeostasis"/>
    <property type="evidence" value="ECO:0007669"/>
    <property type="project" value="TreeGrafter"/>
</dbReference>
<feature type="transmembrane region" description="Helical" evidence="8">
    <location>
        <begin position="44"/>
        <end position="63"/>
    </location>
</feature>
<feature type="region of interest" description="Disordered" evidence="7">
    <location>
        <begin position="167"/>
        <end position="210"/>
    </location>
</feature>
<dbReference type="STRING" id="1447883.A0A2B7X375"/>
<dbReference type="Gene3D" id="1.20.1510.10">
    <property type="entry name" value="Cation efflux protein transmembrane domain"/>
    <property type="match status" value="1"/>
</dbReference>
<reference evidence="10 11" key="1">
    <citation type="submission" date="2017-10" db="EMBL/GenBank/DDBJ databases">
        <title>Comparative genomics in systemic dimorphic fungi from Ajellomycetaceae.</title>
        <authorList>
            <person name="Munoz J.F."/>
            <person name="Mcewen J.G."/>
            <person name="Clay O.K."/>
            <person name="Cuomo C.A."/>
        </authorList>
    </citation>
    <scope>NUCLEOTIDE SEQUENCE [LARGE SCALE GENOMIC DNA]</scope>
    <source>
        <strain evidence="10 11">UAMH7299</strain>
    </source>
</reference>
<gene>
    <name evidence="10" type="ORF">AJ80_08733</name>
</gene>
<evidence type="ECO:0000259" key="9">
    <source>
        <dbReference type="Pfam" id="PF01545"/>
    </source>
</evidence>
<evidence type="ECO:0000313" key="10">
    <source>
        <dbReference type="EMBL" id="PGH03138.1"/>
    </source>
</evidence>
<evidence type="ECO:0000256" key="5">
    <source>
        <dbReference type="ARBA" id="ARBA00022989"/>
    </source>
</evidence>
<dbReference type="PANTHER" id="PTHR45820:SF5">
    <property type="entry name" value="DIFFUSION FACILITATOR FAMILY METAL ION TRANSPORTER, PUTATIVE-RELATED"/>
    <property type="match status" value="1"/>
</dbReference>
<keyword evidence="3 8" id="KW-0812">Transmembrane</keyword>
<comment type="caution">
    <text evidence="10">The sequence shown here is derived from an EMBL/GenBank/DDBJ whole genome shotgun (WGS) entry which is preliminary data.</text>
</comment>
<keyword evidence="4" id="KW-0862">Zinc</keyword>
<feature type="transmembrane region" description="Helical" evidence="8">
    <location>
        <begin position="12"/>
        <end position="32"/>
    </location>
</feature>
<keyword evidence="11" id="KW-1185">Reference proteome</keyword>
<feature type="transmembrane region" description="Helical" evidence="8">
    <location>
        <begin position="140"/>
        <end position="161"/>
    </location>
</feature>
<accession>A0A2B7X375</accession>
<dbReference type="Proteomes" id="UP000224634">
    <property type="component" value="Unassembled WGS sequence"/>
</dbReference>
<dbReference type="EMBL" id="PDNA01000214">
    <property type="protein sequence ID" value="PGH03138.1"/>
    <property type="molecule type" value="Genomic_DNA"/>
</dbReference>
<comment type="subcellular location">
    <subcellularLocation>
        <location evidence="1">Membrane</location>
        <topology evidence="1">Multi-pass membrane protein</topology>
    </subcellularLocation>
</comment>
<protein>
    <recommendedName>
        <fullName evidence="9">Cation efflux protein transmembrane domain-containing protein</fullName>
    </recommendedName>
</protein>
<evidence type="ECO:0000313" key="11">
    <source>
        <dbReference type="Proteomes" id="UP000224634"/>
    </source>
</evidence>
<keyword evidence="5 8" id="KW-1133">Transmembrane helix</keyword>
<feature type="transmembrane region" description="Helical" evidence="8">
    <location>
        <begin position="107"/>
        <end position="128"/>
    </location>
</feature>
<proteinExistence type="inferred from homology"/>
<evidence type="ECO:0000256" key="1">
    <source>
        <dbReference type="ARBA" id="ARBA00004141"/>
    </source>
</evidence>
<evidence type="ECO:0000256" key="2">
    <source>
        <dbReference type="ARBA" id="ARBA00008873"/>
    </source>
</evidence>
<feature type="domain" description="Cation efflux protein transmembrane" evidence="9">
    <location>
        <begin position="105"/>
        <end position="311"/>
    </location>
</feature>
<evidence type="ECO:0000256" key="4">
    <source>
        <dbReference type="ARBA" id="ARBA00022833"/>
    </source>
</evidence>
<comment type="similarity">
    <text evidence="2">Belongs to the cation diffusion facilitator (CDF) transporter (TC 2.A.4) family. SLC30A subfamily.</text>
</comment>
<feature type="transmembrane region" description="Helical" evidence="8">
    <location>
        <begin position="282"/>
        <end position="304"/>
    </location>
</feature>
<feature type="region of interest" description="Disordered" evidence="7">
    <location>
        <begin position="329"/>
        <end position="350"/>
    </location>
</feature>
<feature type="region of interest" description="Disordered" evidence="7">
    <location>
        <begin position="69"/>
        <end position="95"/>
    </location>
</feature>